<dbReference type="InterPro" id="IPR051923">
    <property type="entry name" value="Glycosyl_Hydrolase_39"/>
</dbReference>
<evidence type="ECO:0000259" key="7">
    <source>
        <dbReference type="Pfam" id="PF21200"/>
    </source>
</evidence>
<keyword evidence="9" id="KW-1185">Reference proteome</keyword>
<dbReference type="FunFam" id="3.20.20.80:FF:000059">
    <property type="entry name" value="Alpha-L-iduronidase"/>
    <property type="match status" value="1"/>
</dbReference>
<dbReference type="OrthoDB" id="15153at2759"/>
<keyword evidence="2" id="KW-0378">Hydrolase</keyword>
<dbReference type="Pfam" id="PF01229">
    <property type="entry name" value="Glyco_hydro_39"/>
    <property type="match status" value="1"/>
</dbReference>
<dbReference type="PRINTS" id="PR00745">
    <property type="entry name" value="GLHYDRLASE39"/>
</dbReference>
<accession>A0A9Q1GCG0</accession>
<dbReference type="SUPFAM" id="SSF49265">
    <property type="entry name" value="Fibronectin type III"/>
    <property type="match status" value="1"/>
</dbReference>
<dbReference type="SUPFAM" id="SSF51011">
    <property type="entry name" value="Glycosyl hydrolase domain"/>
    <property type="match status" value="1"/>
</dbReference>
<dbReference type="InterPro" id="IPR017853">
    <property type="entry name" value="GH"/>
</dbReference>
<feature type="active site" description="Proton donor" evidence="4">
    <location>
        <position position="561"/>
    </location>
</feature>
<keyword evidence="3" id="KW-0326">Glycosidase</keyword>
<dbReference type="InterPro" id="IPR049165">
    <property type="entry name" value="GH39_as"/>
</dbReference>
<dbReference type="AlphaFoldDB" id="A0A9Q1GCG0"/>
<dbReference type="Proteomes" id="UP001152622">
    <property type="component" value="Chromosome 1"/>
</dbReference>
<comment type="caution">
    <text evidence="8">The sequence shown here is derived from an EMBL/GenBank/DDBJ whole genome shotgun (WGS) entry which is preliminary data.</text>
</comment>
<evidence type="ECO:0000259" key="6">
    <source>
        <dbReference type="Pfam" id="PF13843"/>
    </source>
</evidence>
<evidence type="ECO:0000256" key="4">
    <source>
        <dbReference type="PIRSR" id="PIRSR600514-1"/>
    </source>
</evidence>
<dbReference type="Gene3D" id="3.20.20.80">
    <property type="entry name" value="Glycosidases"/>
    <property type="match status" value="1"/>
</dbReference>
<dbReference type="InterPro" id="IPR000514">
    <property type="entry name" value="Glyco_hydro_39"/>
</dbReference>
<dbReference type="Pfam" id="PF13843">
    <property type="entry name" value="DDE_Tnp_1_7"/>
    <property type="match status" value="1"/>
</dbReference>
<name>A0A9Q1GCG0_SYNKA</name>
<dbReference type="Pfam" id="PF21200">
    <property type="entry name" value="Glyco_hydro_39_C"/>
    <property type="match status" value="1"/>
</dbReference>
<dbReference type="InterPro" id="IPR029526">
    <property type="entry name" value="PGBD"/>
</dbReference>
<evidence type="ECO:0000256" key="2">
    <source>
        <dbReference type="ARBA" id="ARBA00022801"/>
    </source>
</evidence>
<evidence type="ECO:0000313" key="8">
    <source>
        <dbReference type="EMBL" id="KAJ8381098.1"/>
    </source>
</evidence>
<protein>
    <recommendedName>
        <fullName evidence="10">PiggyBac transposable element-derived protein domain-containing protein</fullName>
    </recommendedName>
</protein>
<proteinExistence type="inferred from homology"/>
<organism evidence="8 9">
    <name type="scientific">Synaphobranchus kaupii</name>
    <name type="common">Kaup's arrowtooth eel</name>
    <dbReference type="NCBI Taxonomy" id="118154"/>
    <lineage>
        <taxon>Eukaryota</taxon>
        <taxon>Metazoa</taxon>
        <taxon>Chordata</taxon>
        <taxon>Craniata</taxon>
        <taxon>Vertebrata</taxon>
        <taxon>Euteleostomi</taxon>
        <taxon>Actinopterygii</taxon>
        <taxon>Neopterygii</taxon>
        <taxon>Teleostei</taxon>
        <taxon>Anguilliformes</taxon>
        <taxon>Synaphobranchidae</taxon>
        <taxon>Synaphobranchus</taxon>
    </lineage>
</organism>
<reference evidence="8" key="1">
    <citation type="journal article" date="2023" name="Science">
        <title>Genome structures resolve the early diversification of teleost fishes.</title>
        <authorList>
            <person name="Parey E."/>
            <person name="Louis A."/>
            <person name="Montfort J."/>
            <person name="Bouchez O."/>
            <person name="Roques C."/>
            <person name="Iampietro C."/>
            <person name="Lluch J."/>
            <person name="Castinel A."/>
            <person name="Donnadieu C."/>
            <person name="Desvignes T."/>
            <person name="Floi Bucao C."/>
            <person name="Jouanno E."/>
            <person name="Wen M."/>
            <person name="Mejri S."/>
            <person name="Dirks R."/>
            <person name="Jansen H."/>
            <person name="Henkel C."/>
            <person name="Chen W.J."/>
            <person name="Zahm M."/>
            <person name="Cabau C."/>
            <person name="Klopp C."/>
            <person name="Thompson A.W."/>
            <person name="Robinson-Rechavi M."/>
            <person name="Braasch I."/>
            <person name="Lecointre G."/>
            <person name="Bobe J."/>
            <person name="Postlethwait J.H."/>
            <person name="Berthelot C."/>
            <person name="Roest Crollius H."/>
            <person name="Guiguen Y."/>
        </authorList>
    </citation>
    <scope>NUCLEOTIDE SEQUENCE</scope>
    <source>
        <strain evidence="8">WJC10195</strain>
    </source>
</reference>
<evidence type="ECO:0000256" key="1">
    <source>
        <dbReference type="ARBA" id="ARBA00008875"/>
    </source>
</evidence>
<dbReference type="InterPro" id="IPR013783">
    <property type="entry name" value="Ig-like_fold"/>
</dbReference>
<dbReference type="EMBL" id="JAINUF010000001">
    <property type="protein sequence ID" value="KAJ8381098.1"/>
    <property type="molecule type" value="Genomic_DNA"/>
</dbReference>
<dbReference type="InterPro" id="IPR036116">
    <property type="entry name" value="FN3_sf"/>
</dbReference>
<dbReference type="SUPFAM" id="SSF51445">
    <property type="entry name" value="(Trans)glycosidases"/>
    <property type="match status" value="1"/>
</dbReference>
<dbReference type="FunFam" id="2.60.40.10:FF:002085">
    <property type="entry name" value="Iduronidase, alpha-L"/>
    <property type="match status" value="1"/>
</dbReference>
<dbReference type="FunFam" id="2.60.40.1500:FF:000002">
    <property type="entry name" value="Iduronidase alpha-L"/>
    <property type="match status" value="1"/>
</dbReference>
<feature type="domain" description="PiggyBac transposable element-derived protein" evidence="6">
    <location>
        <begin position="2"/>
        <end position="335"/>
    </location>
</feature>
<dbReference type="Gene3D" id="2.60.40.10">
    <property type="entry name" value="Immunoglobulins"/>
    <property type="match status" value="1"/>
</dbReference>
<dbReference type="PANTHER" id="PTHR12631:SF8">
    <property type="entry name" value="ALPHA-L-IDURONIDASE"/>
    <property type="match status" value="1"/>
</dbReference>
<evidence type="ECO:0000313" key="9">
    <source>
        <dbReference type="Proteomes" id="UP001152622"/>
    </source>
</evidence>
<evidence type="ECO:0000259" key="5">
    <source>
        <dbReference type="Pfam" id="PF01229"/>
    </source>
</evidence>
<dbReference type="InterPro" id="IPR049166">
    <property type="entry name" value="GH39_cat"/>
</dbReference>
<comment type="similarity">
    <text evidence="1">Belongs to the glycosyl hydrolase 39 family.</text>
</comment>
<dbReference type="Gene3D" id="2.60.40.1500">
    <property type="entry name" value="Glycosyl hydrolase domain, family 39"/>
    <property type="match status" value="1"/>
</dbReference>
<dbReference type="PANTHER" id="PTHR12631">
    <property type="entry name" value="ALPHA-L-IDURONIDASE"/>
    <property type="match status" value="1"/>
</dbReference>
<feature type="domain" description="Glycosyl hydrolases family 39 N-terminal catalytic" evidence="5">
    <location>
        <begin position="414"/>
        <end position="902"/>
    </location>
</feature>
<evidence type="ECO:0008006" key="10">
    <source>
        <dbReference type="Google" id="ProtNLM"/>
    </source>
</evidence>
<feature type="domain" description="Alpha-L-iduronidase C-terminal" evidence="7">
    <location>
        <begin position="932"/>
        <end position="1017"/>
    </location>
</feature>
<dbReference type="InterPro" id="IPR049167">
    <property type="entry name" value="GH39_C"/>
</dbReference>
<sequence>MSNLYSTQTKDKQLNLSMDELLTFYGILITCGYSSVPRRHLHWSVDSDVHNESISDAMRRNRFDEIMASVHVVDNTKITDDPFFKVRPIFSELNQSYKVMPFQEWLSVDESMIPYYGRHGCKQFIRGKPIRFGYKLWSLASSSGYMYHMEPYCGSHTLLPETGLGQGPSVVLGLAEQAQVPQGCKFIHDNLFTSLALLDEMTKRGYGSSGTVRQNRLFDVPFKPQKDFMKLPRGTTVVLTQGEKLLVRWKDNNIVTVATNMEEKYSETSVKRWNKKRRAFDKVQQPKCINRYNEHMGGVDLHDLQVSRYHISIRSKKWWWPIFAWSLNSALVNSHFFYRDVMGGTIDLLTFSRIVAQSLMQRFGTKPLSHGRRSLLAATVEDQARYDKASHWPINTMHRFQRCRRCDKRTTYALDVKTPLRDLKHFWKSTGFCPPLPHTQADQYDLSRDEHLNLAYVGSVPHGGIQQVRIHWLLELITAQVVNGVPHYNFTKLDQLIDVLRQNGLRPGFELMGSVSNYFTNFEDKQQVVEWRKLVYLTARRYIEKYGLGYVSHWNFETWNEPNNHDFDNITMSIQGFLNYYDACSEGLRDASPALQFGGPGDSCHTLPHSPYCWAMLEHCHNGTNFFTGETGVRLDYIALHKKGGGGSLPIMLQEIETVREIQERFPRFRSKQVYNDEADPLVGWSKPQTWRADVIYAAMAVKVISQHQDRLMADPNSTINYTLLSNDNAFLSYHPHQFTQRTLTARFQVNNTQPPHVQLLRKPILTMFGLLALLGEMQVFSRVSVQGNFEDDTVGVLASTHEPLVPGTSDSWQTTVLIYSSMDNRTSASINHISIQLNGLSGQKGLVYVTFYLDNNATNPYQLWKSFGSPDFPTVEQFRQLRGQEEPLVVGPLPFPSEGRLSLRVALPVPSVLLIHVCALSRAKPDQVNDLRFIAVTQGQVLIMWSDRCVNSKCIITYEVEFSNGNKFQRINSQDTIFTLYVFTPENLDVCGFYRVRAVDYWGRPGEYSQIKKYSEGC</sequence>
<dbReference type="PROSITE" id="PS01027">
    <property type="entry name" value="GLYCOSYL_HYDROL_F39"/>
    <property type="match status" value="1"/>
</dbReference>
<gene>
    <name evidence="8" type="ORF">SKAU_G00018760</name>
</gene>
<dbReference type="GO" id="GO:0003940">
    <property type="term" value="F:L-iduronidase activity"/>
    <property type="evidence" value="ECO:0007669"/>
    <property type="project" value="TreeGrafter"/>
</dbReference>
<evidence type="ECO:0000256" key="3">
    <source>
        <dbReference type="ARBA" id="ARBA00023295"/>
    </source>
</evidence>
<dbReference type="GO" id="GO:0005975">
    <property type="term" value="P:carbohydrate metabolic process"/>
    <property type="evidence" value="ECO:0007669"/>
    <property type="project" value="InterPro"/>
</dbReference>